<organism evidence="1 2">
    <name type="scientific">Eiseniibacteriota bacterium</name>
    <dbReference type="NCBI Taxonomy" id="2212470"/>
    <lineage>
        <taxon>Bacteria</taxon>
        <taxon>Candidatus Eiseniibacteriota</taxon>
    </lineage>
</organism>
<dbReference type="EMBL" id="VBOS01000224">
    <property type="protein sequence ID" value="TMQ55295.1"/>
    <property type="molecule type" value="Genomic_DNA"/>
</dbReference>
<reference evidence="1 2" key="1">
    <citation type="journal article" date="2019" name="Nat. Microbiol.">
        <title>Mediterranean grassland soil C-N compound turnover is dependent on rainfall and depth, and is mediated by genomically divergent microorganisms.</title>
        <authorList>
            <person name="Diamond S."/>
            <person name="Andeer P.F."/>
            <person name="Li Z."/>
            <person name="Crits-Christoph A."/>
            <person name="Burstein D."/>
            <person name="Anantharaman K."/>
            <person name="Lane K.R."/>
            <person name="Thomas B.C."/>
            <person name="Pan C."/>
            <person name="Northen T.R."/>
            <person name="Banfield J.F."/>
        </authorList>
    </citation>
    <scope>NUCLEOTIDE SEQUENCE [LARGE SCALE GENOMIC DNA]</scope>
    <source>
        <strain evidence="1">WS_2</strain>
    </source>
</reference>
<sequence length="84" mass="9603">MRREAIQQAVAVRADFRGGVVTPISFRHAGREQRVTRVNARWVDRAGRHPRFHFSVTVESGDVCELQLSAADLVWWLDSVTLEE</sequence>
<dbReference type="Proteomes" id="UP000317716">
    <property type="component" value="Unassembled WGS sequence"/>
</dbReference>
<name>A0A538SVB1_UNCEI</name>
<comment type="caution">
    <text evidence="1">The sequence shown here is derived from an EMBL/GenBank/DDBJ whole genome shotgun (WGS) entry which is preliminary data.</text>
</comment>
<protein>
    <submittedName>
        <fullName evidence="1">Uncharacterized protein</fullName>
    </submittedName>
</protein>
<accession>A0A538SVB1</accession>
<evidence type="ECO:0000313" key="1">
    <source>
        <dbReference type="EMBL" id="TMQ55295.1"/>
    </source>
</evidence>
<evidence type="ECO:0000313" key="2">
    <source>
        <dbReference type="Proteomes" id="UP000317716"/>
    </source>
</evidence>
<dbReference type="AlphaFoldDB" id="A0A538SVB1"/>
<proteinExistence type="predicted"/>
<gene>
    <name evidence="1" type="ORF">E6K72_06620</name>
</gene>